<name>A0ABW5DS72_9PROT</name>
<dbReference type="EMBL" id="JBHUIP010000010">
    <property type="protein sequence ID" value="MFD2263355.1"/>
    <property type="molecule type" value="Genomic_DNA"/>
</dbReference>
<reference evidence="2" key="1">
    <citation type="journal article" date="2019" name="Int. J. Syst. Evol. Microbiol.">
        <title>The Global Catalogue of Microorganisms (GCM) 10K type strain sequencing project: providing services to taxonomists for standard genome sequencing and annotation.</title>
        <authorList>
            <consortium name="The Broad Institute Genomics Platform"/>
            <consortium name="The Broad Institute Genome Sequencing Center for Infectious Disease"/>
            <person name="Wu L."/>
            <person name="Ma J."/>
        </authorList>
    </citation>
    <scope>NUCLEOTIDE SEQUENCE [LARGE SCALE GENOMIC DNA]</scope>
    <source>
        <strain evidence="2">CGMCC 1.19062</strain>
    </source>
</reference>
<gene>
    <name evidence="1" type="ORF">ACFSM5_10690</name>
</gene>
<comment type="caution">
    <text evidence="1">The sequence shown here is derived from an EMBL/GenBank/DDBJ whole genome shotgun (WGS) entry which is preliminary data.</text>
</comment>
<dbReference type="RefSeq" id="WP_379876354.1">
    <property type="nucleotide sequence ID" value="NZ_JBHUIP010000010.1"/>
</dbReference>
<evidence type="ECO:0000313" key="1">
    <source>
        <dbReference type="EMBL" id="MFD2263355.1"/>
    </source>
</evidence>
<dbReference type="Proteomes" id="UP001597295">
    <property type="component" value="Unassembled WGS sequence"/>
</dbReference>
<evidence type="ECO:0000313" key="2">
    <source>
        <dbReference type="Proteomes" id="UP001597295"/>
    </source>
</evidence>
<protein>
    <submittedName>
        <fullName evidence="1">Uncharacterized protein</fullName>
    </submittedName>
</protein>
<accession>A0ABW5DS72</accession>
<organism evidence="1 2">
    <name type="scientific">Lacibacterium aquatile</name>
    <dbReference type="NCBI Taxonomy" id="1168082"/>
    <lineage>
        <taxon>Bacteria</taxon>
        <taxon>Pseudomonadati</taxon>
        <taxon>Pseudomonadota</taxon>
        <taxon>Alphaproteobacteria</taxon>
        <taxon>Rhodospirillales</taxon>
        <taxon>Rhodospirillaceae</taxon>
    </lineage>
</organism>
<sequence>MEDFAPRFERIGPPLEEYAEEHNLTIERYYHDAPVWGLCFGHPEGGSAKIDITHTEGASFKIQSTWWVDDYDSFTRSLKRVEDVSFDETTGDIIPLVDRLIREILSFAPGYWTEVKTGYKGVWDKVWTKEQFAQVMIMWDLPEYD</sequence>
<keyword evidence="2" id="KW-1185">Reference proteome</keyword>
<proteinExistence type="predicted"/>